<dbReference type="InterPro" id="IPR002575">
    <property type="entry name" value="Aminoglycoside_PTrfase"/>
</dbReference>
<dbReference type="PANTHER" id="PTHR40086">
    <property type="entry name" value="PHOSPHOTRANSFERASE YTMP-RELATED"/>
    <property type="match status" value="1"/>
</dbReference>
<dbReference type="EMBL" id="BAAAUF010000029">
    <property type="protein sequence ID" value="GAA3049362.1"/>
    <property type="molecule type" value="Genomic_DNA"/>
</dbReference>
<evidence type="ECO:0000313" key="4">
    <source>
        <dbReference type="Proteomes" id="UP001501532"/>
    </source>
</evidence>
<feature type="domain" description="Aminoglycoside phosphotransferase" evidence="2">
    <location>
        <begin position="434"/>
        <end position="646"/>
    </location>
</feature>
<gene>
    <name evidence="3" type="ORF">GCM10010448_35450</name>
</gene>
<feature type="region of interest" description="Disordered" evidence="1">
    <location>
        <begin position="719"/>
        <end position="747"/>
    </location>
</feature>
<dbReference type="Pfam" id="PF01636">
    <property type="entry name" value="APH"/>
    <property type="match status" value="2"/>
</dbReference>
<dbReference type="Gene3D" id="3.90.1200.10">
    <property type="match status" value="2"/>
</dbReference>
<feature type="domain" description="Aminoglycoside phosphotransferase" evidence="2">
    <location>
        <begin position="81"/>
        <end position="277"/>
    </location>
</feature>
<dbReference type="InterPro" id="IPR011009">
    <property type="entry name" value="Kinase-like_dom_sf"/>
</dbReference>
<evidence type="ECO:0000256" key="1">
    <source>
        <dbReference type="SAM" id="MobiDB-lite"/>
    </source>
</evidence>
<dbReference type="InterPro" id="IPR052077">
    <property type="entry name" value="CcrZ_PhaseVar_Mediator"/>
</dbReference>
<reference evidence="4" key="1">
    <citation type="journal article" date="2019" name="Int. J. Syst. Evol. Microbiol.">
        <title>The Global Catalogue of Microorganisms (GCM) 10K type strain sequencing project: providing services to taxonomists for standard genome sequencing and annotation.</title>
        <authorList>
            <consortium name="The Broad Institute Genomics Platform"/>
            <consortium name="The Broad Institute Genome Sequencing Center for Infectious Disease"/>
            <person name="Wu L."/>
            <person name="Ma J."/>
        </authorList>
    </citation>
    <scope>NUCLEOTIDE SEQUENCE [LARGE SCALE GENOMIC DNA]</scope>
    <source>
        <strain evidence="4">JCM 9091</strain>
    </source>
</reference>
<dbReference type="SUPFAM" id="SSF56112">
    <property type="entry name" value="Protein kinase-like (PK-like)"/>
    <property type="match status" value="2"/>
</dbReference>
<keyword evidence="4" id="KW-1185">Reference proteome</keyword>
<dbReference type="PANTHER" id="PTHR40086:SF1">
    <property type="entry name" value="CELL CYCLE REGULATOR CCRZ"/>
    <property type="match status" value="1"/>
</dbReference>
<organism evidence="3 4">
    <name type="scientific">Streptomyces glomeratus</name>
    <dbReference type="NCBI Taxonomy" id="284452"/>
    <lineage>
        <taxon>Bacteria</taxon>
        <taxon>Bacillati</taxon>
        <taxon>Actinomycetota</taxon>
        <taxon>Actinomycetes</taxon>
        <taxon>Kitasatosporales</taxon>
        <taxon>Streptomycetaceae</taxon>
        <taxon>Streptomyces</taxon>
    </lineage>
</organism>
<comment type="caution">
    <text evidence="3">The sequence shown here is derived from an EMBL/GenBank/DDBJ whole genome shotgun (WGS) entry which is preliminary data.</text>
</comment>
<sequence>MGGPPVPDHRARQRPADDEYQRFLRYARALGSFDRGHHHLNYTVRPLTERDCPLVAPDHRAPVTVRRRIPTALPVVIRTWQDESEILHAIQGVLPYVPRCVARHRDIVVLGHVEGVPLSRIHPDGTPLDSGVITALAGLLADLTRVRRRHLPPLPASWPRSNRDGRAFLRALAYAAEEQIRERNQARFGGLFAMLGIPEDAMVRFAERLPALISRPFSLLHTDLHRDNVIVSSHGRPPLICVDWELATYGDPLHDLATHLVRTRYPRHQWDEVVEAWSTVMGERRSEAVHGLDRDLQHYLAFERAQSVYPDVMRAAESLGGSPDGRDLDAATQTVHRSLVAAEEPLRLRKVPGEREIERILFRWNESHGAGPSRERAMFPVAWKRDRRVAVRPDFPLWAVSRALFEEGGTSPGRVFKGTAHLNTAVRVEGVGFPVMVRRKVGSPNPLERRFLNEHVVLGVIERTGVRVRAPRVLALGTSGLDEPFTIHTYEGPPDGIRPPAHPVYGLLPNEADDLVDQLAELTAVPCDRIEPLFPVVDFSSWLRAELVRMVGELPKATRDLARELGLPDSVRLAEILTRHILAPRRPVLLHGDLNPWNLVRRADGGLTLIDWEMAVIGDPLYDLVRHMHLTPTRPDIRRRLLSRWSRRLPDDCTKGWQEDWRVYRWIEIIRSAYVDLDRLVTGEGPAAPNVRRALDTYAMTLVEATAALGLPGRSTANPYLARTLPPGGRGRRGGQGGRGGTRMRGGAADIRRSAPSAPVGPAVRGAAHYCKRCACNC</sequence>
<proteinExistence type="predicted"/>
<accession>A0ABP6LKR3</accession>
<evidence type="ECO:0000259" key="2">
    <source>
        <dbReference type="Pfam" id="PF01636"/>
    </source>
</evidence>
<evidence type="ECO:0000313" key="3">
    <source>
        <dbReference type="EMBL" id="GAA3049362.1"/>
    </source>
</evidence>
<dbReference type="Proteomes" id="UP001501532">
    <property type="component" value="Unassembled WGS sequence"/>
</dbReference>
<protein>
    <recommendedName>
        <fullName evidence="2">Aminoglycoside phosphotransferase domain-containing protein</fullName>
    </recommendedName>
</protein>
<feature type="compositionally biased region" description="Gly residues" evidence="1">
    <location>
        <begin position="734"/>
        <end position="744"/>
    </location>
</feature>
<name>A0ABP6LKR3_9ACTN</name>